<proteinExistence type="predicted"/>
<accession>A0A9D2QJ09</accession>
<protein>
    <recommendedName>
        <fullName evidence="4">rRNA biogenesis protein rrp5</fullName>
    </recommendedName>
</protein>
<gene>
    <name evidence="2" type="ORF">H9926_03265</name>
</gene>
<dbReference type="AlphaFoldDB" id="A0A9D2QJ09"/>
<evidence type="ECO:0000313" key="2">
    <source>
        <dbReference type="EMBL" id="HJC87019.1"/>
    </source>
</evidence>
<feature type="region of interest" description="Disordered" evidence="1">
    <location>
        <begin position="45"/>
        <end position="99"/>
    </location>
</feature>
<dbReference type="EMBL" id="DWVS01000074">
    <property type="protein sequence ID" value="HJC87019.1"/>
    <property type="molecule type" value="Genomic_DNA"/>
</dbReference>
<reference evidence="2" key="2">
    <citation type="submission" date="2021-04" db="EMBL/GenBank/DDBJ databases">
        <authorList>
            <person name="Gilroy R."/>
        </authorList>
    </citation>
    <scope>NUCLEOTIDE SEQUENCE</scope>
    <source>
        <strain evidence="2">ChiBcec1-1630</strain>
    </source>
</reference>
<comment type="caution">
    <text evidence="2">The sequence shown here is derived from an EMBL/GenBank/DDBJ whole genome shotgun (WGS) entry which is preliminary data.</text>
</comment>
<feature type="compositionally biased region" description="Acidic residues" evidence="1">
    <location>
        <begin position="70"/>
        <end position="82"/>
    </location>
</feature>
<organism evidence="2 3">
    <name type="scientific">Candidatus Eisenbergiella intestinigallinarum</name>
    <dbReference type="NCBI Taxonomy" id="2838549"/>
    <lineage>
        <taxon>Bacteria</taxon>
        <taxon>Bacillati</taxon>
        <taxon>Bacillota</taxon>
        <taxon>Clostridia</taxon>
        <taxon>Lachnospirales</taxon>
        <taxon>Lachnospiraceae</taxon>
        <taxon>Eisenbergiella</taxon>
    </lineage>
</organism>
<evidence type="ECO:0008006" key="4">
    <source>
        <dbReference type="Google" id="ProtNLM"/>
    </source>
</evidence>
<dbReference type="Proteomes" id="UP000823922">
    <property type="component" value="Unassembled WGS sequence"/>
</dbReference>
<evidence type="ECO:0000256" key="1">
    <source>
        <dbReference type="SAM" id="MobiDB-lite"/>
    </source>
</evidence>
<evidence type="ECO:0000313" key="3">
    <source>
        <dbReference type="Proteomes" id="UP000823922"/>
    </source>
</evidence>
<sequence>MAKKNENNSGSRVLVDAELLSQGLKTAFTGIAMVFDSLGASGAAGEIKAAQEAQPASTVPTVSQSSPGADENDQEEAEDLPFDPEPKGPDKPSPAPAVTIDDITKVIVAKIKKKRDNNARIGALLKSYGVEKVSGLPSEKYEAFLTDISEL</sequence>
<name>A0A9D2QJ09_9FIRM</name>
<reference evidence="2" key="1">
    <citation type="journal article" date="2021" name="PeerJ">
        <title>Extensive microbial diversity within the chicken gut microbiome revealed by metagenomics and culture.</title>
        <authorList>
            <person name="Gilroy R."/>
            <person name="Ravi A."/>
            <person name="Getino M."/>
            <person name="Pursley I."/>
            <person name="Horton D.L."/>
            <person name="Alikhan N.F."/>
            <person name="Baker D."/>
            <person name="Gharbi K."/>
            <person name="Hall N."/>
            <person name="Watson M."/>
            <person name="Adriaenssens E.M."/>
            <person name="Foster-Nyarko E."/>
            <person name="Jarju S."/>
            <person name="Secka A."/>
            <person name="Antonio M."/>
            <person name="Oren A."/>
            <person name="Chaudhuri R.R."/>
            <person name="La Ragione R."/>
            <person name="Hildebrand F."/>
            <person name="Pallen M.J."/>
        </authorList>
    </citation>
    <scope>NUCLEOTIDE SEQUENCE</scope>
    <source>
        <strain evidence="2">ChiBcec1-1630</strain>
    </source>
</reference>
<feature type="compositionally biased region" description="Polar residues" evidence="1">
    <location>
        <begin position="54"/>
        <end position="67"/>
    </location>
</feature>